<protein>
    <submittedName>
        <fullName evidence="2">Uncharacterized protein</fullName>
    </submittedName>
</protein>
<reference evidence="2" key="2">
    <citation type="submission" date="2017-02" db="EMBL/GenBank/DDBJ databases">
        <title>Sunflower complete genome.</title>
        <authorList>
            <person name="Langlade N."/>
            <person name="Munos S."/>
        </authorList>
    </citation>
    <scope>NUCLEOTIDE SEQUENCE [LARGE SCALE GENOMIC DNA]</scope>
    <source>
        <tissue evidence="2">Leaves</tissue>
    </source>
</reference>
<proteinExistence type="predicted"/>
<dbReference type="Proteomes" id="UP000215914">
    <property type="component" value="Chromosome 13"/>
</dbReference>
<sequence length="67" mass="7702">MQLRGKLVLVGRRVPGARVLATLKLARLRLSQRMKRWKRKMPLPNLLGGRGVGARLQLLSLPRLHLW</sequence>
<reference evidence="1" key="3">
    <citation type="submission" date="2020-06" db="EMBL/GenBank/DDBJ databases">
        <title>Helianthus annuus Genome sequencing and assembly Release 2.</title>
        <authorList>
            <person name="Gouzy J."/>
            <person name="Langlade N."/>
            <person name="Munos S."/>
        </authorList>
    </citation>
    <scope>NUCLEOTIDE SEQUENCE</scope>
    <source>
        <tissue evidence="1">Leaves</tissue>
    </source>
</reference>
<reference evidence="1 3" key="1">
    <citation type="journal article" date="2017" name="Nature">
        <title>The sunflower genome provides insights into oil metabolism, flowering and Asterid evolution.</title>
        <authorList>
            <person name="Badouin H."/>
            <person name="Gouzy J."/>
            <person name="Grassa C.J."/>
            <person name="Murat F."/>
            <person name="Staton S.E."/>
            <person name="Cottret L."/>
            <person name="Lelandais-Briere C."/>
            <person name="Owens G.L."/>
            <person name="Carrere S."/>
            <person name="Mayjonade B."/>
            <person name="Legrand L."/>
            <person name="Gill N."/>
            <person name="Kane N.C."/>
            <person name="Bowers J.E."/>
            <person name="Hubner S."/>
            <person name="Bellec A."/>
            <person name="Berard A."/>
            <person name="Berges H."/>
            <person name="Blanchet N."/>
            <person name="Boniface M.C."/>
            <person name="Brunel D."/>
            <person name="Catrice O."/>
            <person name="Chaidir N."/>
            <person name="Claudel C."/>
            <person name="Donnadieu C."/>
            <person name="Faraut T."/>
            <person name="Fievet G."/>
            <person name="Helmstetter N."/>
            <person name="King M."/>
            <person name="Knapp S.J."/>
            <person name="Lai Z."/>
            <person name="Le Paslier M.C."/>
            <person name="Lippi Y."/>
            <person name="Lorenzon L."/>
            <person name="Mandel J.R."/>
            <person name="Marage G."/>
            <person name="Marchand G."/>
            <person name="Marquand E."/>
            <person name="Bret-Mestries E."/>
            <person name="Morien E."/>
            <person name="Nambeesan S."/>
            <person name="Nguyen T."/>
            <person name="Pegot-Espagnet P."/>
            <person name="Pouilly N."/>
            <person name="Raftis F."/>
            <person name="Sallet E."/>
            <person name="Schiex T."/>
            <person name="Thomas J."/>
            <person name="Vandecasteele C."/>
            <person name="Vares D."/>
            <person name="Vear F."/>
            <person name="Vautrin S."/>
            <person name="Crespi M."/>
            <person name="Mangin B."/>
            <person name="Burke J.M."/>
            <person name="Salse J."/>
            <person name="Munos S."/>
            <person name="Vincourt P."/>
            <person name="Rieseberg L.H."/>
            <person name="Langlade N.B."/>
        </authorList>
    </citation>
    <scope>NUCLEOTIDE SEQUENCE [LARGE SCALE GENOMIC DNA]</scope>
    <source>
        <strain evidence="3">cv. SF193</strain>
        <tissue evidence="1">Leaves</tissue>
    </source>
</reference>
<accession>A0A251SP88</accession>
<dbReference type="AlphaFoldDB" id="A0A251SP88"/>
<gene>
    <name evidence="2" type="ORF">HannXRQ_Chr13g0393621</name>
    <name evidence="1" type="ORF">HanXRQr2_Chr13g0573381</name>
</gene>
<organism evidence="2 3">
    <name type="scientific">Helianthus annuus</name>
    <name type="common">Common sunflower</name>
    <dbReference type="NCBI Taxonomy" id="4232"/>
    <lineage>
        <taxon>Eukaryota</taxon>
        <taxon>Viridiplantae</taxon>
        <taxon>Streptophyta</taxon>
        <taxon>Embryophyta</taxon>
        <taxon>Tracheophyta</taxon>
        <taxon>Spermatophyta</taxon>
        <taxon>Magnoliopsida</taxon>
        <taxon>eudicotyledons</taxon>
        <taxon>Gunneridae</taxon>
        <taxon>Pentapetalae</taxon>
        <taxon>asterids</taxon>
        <taxon>campanulids</taxon>
        <taxon>Asterales</taxon>
        <taxon>Asteraceae</taxon>
        <taxon>Asteroideae</taxon>
        <taxon>Heliantheae alliance</taxon>
        <taxon>Heliantheae</taxon>
        <taxon>Helianthus</taxon>
    </lineage>
</organism>
<dbReference type="Gramene" id="mRNA:HanXRQr2_Chr13g0573381">
    <property type="protein sequence ID" value="CDS:HanXRQr2_Chr13g0573381.1"/>
    <property type="gene ID" value="HanXRQr2_Chr13g0573381"/>
</dbReference>
<evidence type="ECO:0000313" key="3">
    <source>
        <dbReference type="Proteomes" id="UP000215914"/>
    </source>
</evidence>
<dbReference type="InParanoid" id="A0A251SP88"/>
<evidence type="ECO:0000313" key="2">
    <source>
        <dbReference type="EMBL" id="OTG00667.1"/>
    </source>
</evidence>
<keyword evidence="3" id="KW-1185">Reference proteome</keyword>
<evidence type="ECO:0000313" key="1">
    <source>
        <dbReference type="EMBL" id="KAF5772145.1"/>
    </source>
</evidence>
<name>A0A251SP88_HELAN</name>
<dbReference type="EMBL" id="CM007902">
    <property type="protein sequence ID" value="OTG00667.1"/>
    <property type="molecule type" value="Genomic_DNA"/>
</dbReference>
<dbReference type="EMBL" id="MNCJ02000328">
    <property type="protein sequence ID" value="KAF5772145.1"/>
    <property type="molecule type" value="Genomic_DNA"/>
</dbReference>